<dbReference type="InterPro" id="IPR006869">
    <property type="entry name" value="DUF547"/>
</dbReference>
<feature type="signal peptide" evidence="1">
    <location>
        <begin position="1"/>
        <end position="19"/>
    </location>
</feature>
<reference evidence="3" key="1">
    <citation type="submission" date="2022-12" db="EMBL/GenBank/DDBJ databases">
        <title>Marinomonas 15G1-11 sp. nov, isolated from marine algae.</title>
        <authorList>
            <person name="Butt M."/>
            <person name="Choi D.G."/>
            <person name="Kim J.M."/>
            <person name="Lee J.K."/>
            <person name="Baek J.H."/>
            <person name="Jeon C.O."/>
        </authorList>
    </citation>
    <scope>NUCLEOTIDE SEQUENCE</scope>
    <source>
        <strain evidence="3">15G1-11</strain>
    </source>
</reference>
<proteinExistence type="predicted"/>
<keyword evidence="4" id="KW-1185">Reference proteome</keyword>
<name>A0ABT4JVB7_9GAMM</name>
<gene>
    <name evidence="3" type="ORF">O1D97_11200</name>
</gene>
<comment type="caution">
    <text evidence="3">The sequence shown here is derived from an EMBL/GenBank/DDBJ whole genome shotgun (WGS) entry which is preliminary data.</text>
</comment>
<dbReference type="InterPro" id="IPR051548">
    <property type="entry name" value="Grx-like_ET"/>
</dbReference>
<dbReference type="EMBL" id="JAPUBN010000016">
    <property type="protein sequence ID" value="MCZ2722191.1"/>
    <property type="molecule type" value="Genomic_DNA"/>
</dbReference>
<organism evidence="3 4">
    <name type="scientific">Marinomonas phaeophyticola</name>
    <dbReference type="NCBI Taxonomy" id="3004091"/>
    <lineage>
        <taxon>Bacteria</taxon>
        <taxon>Pseudomonadati</taxon>
        <taxon>Pseudomonadota</taxon>
        <taxon>Gammaproteobacteria</taxon>
        <taxon>Oceanospirillales</taxon>
        <taxon>Oceanospirillaceae</taxon>
        <taxon>Marinomonas</taxon>
    </lineage>
</organism>
<dbReference type="RefSeq" id="WP_269125622.1">
    <property type="nucleotide sequence ID" value="NZ_JAPUBN010000016.1"/>
</dbReference>
<protein>
    <submittedName>
        <fullName evidence="3">DUF547 domain-containing protein</fullName>
    </submittedName>
</protein>
<sequence>MKFLLFIILNSLVLSNLWAAPAKDLDKQWAAFSQTSTLSVSHDKWQAILDRYLTTTPDEQTFFSYSKVTSEDHKLLKSYVSDLTTIAPEQLTRIQQKAYWINLYNAKTVDLILDNYPTKSITKLGQGFFSFGPWDDKVLTINDKKITLNDIEHRILRPIYNDARIHYAVNCASYSCPNLAAHAYTAENTEQLLDKGAEQYINHPRGVLVTDEGLKLSTIYSWYQVDFGGNEQDLIKHLSLYAKPKLKEALSMVTGKIEYVYNWDLNEIK</sequence>
<keyword evidence="1" id="KW-0732">Signal</keyword>
<evidence type="ECO:0000259" key="2">
    <source>
        <dbReference type="Pfam" id="PF04784"/>
    </source>
</evidence>
<accession>A0ABT4JVB7</accession>
<feature type="chain" id="PRO_5046704091" evidence="1">
    <location>
        <begin position="20"/>
        <end position="269"/>
    </location>
</feature>
<dbReference type="PANTHER" id="PTHR34386:SF1">
    <property type="entry name" value="GLUTAREDOXIN-LIKE PROTEIN NRDH"/>
    <property type="match status" value="1"/>
</dbReference>
<dbReference type="Pfam" id="PF04784">
    <property type="entry name" value="DUF547"/>
    <property type="match status" value="1"/>
</dbReference>
<evidence type="ECO:0000313" key="4">
    <source>
        <dbReference type="Proteomes" id="UP001149719"/>
    </source>
</evidence>
<feature type="domain" description="DUF547" evidence="2">
    <location>
        <begin position="89"/>
        <end position="201"/>
    </location>
</feature>
<evidence type="ECO:0000256" key="1">
    <source>
        <dbReference type="SAM" id="SignalP"/>
    </source>
</evidence>
<evidence type="ECO:0000313" key="3">
    <source>
        <dbReference type="EMBL" id="MCZ2722191.1"/>
    </source>
</evidence>
<dbReference type="PANTHER" id="PTHR34386">
    <property type="entry name" value="GLUTAREDOXIN"/>
    <property type="match status" value="1"/>
</dbReference>
<dbReference type="Proteomes" id="UP001149719">
    <property type="component" value="Unassembled WGS sequence"/>
</dbReference>